<dbReference type="PANTHER" id="PTHR12385:SF4">
    <property type="entry name" value="PROTEIN PNS1"/>
    <property type="match status" value="1"/>
</dbReference>
<organism evidence="7">
    <name type="scientific">Albugo laibachii Nc14</name>
    <dbReference type="NCBI Taxonomy" id="890382"/>
    <lineage>
        <taxon>Eukaryota</taxon>
        <taxon>Sar</taxon>
        <taxon>Stramenopiles</taxon>
        <taxon>Oomycota</taxon>
        <taxon>Peronosporomycetes</taxon>
        <taxon>Albuginales</taxon>
        <taxon>Albuginaceae</taxon>
        <taxon>Albugo</taxon>
    </lineage>
</organism>
<keyword evidence="4 6" id="KW-1133">Transmembrane helix</keyword>
<dbReference type="Pfam" id="PF04515">
    <property type="entry name" value="Choline_transpo"/>
    <property type="match status" value="1"/>
</dbReference>
<proteinExistence type="inferred from homology"/>
<comment type="subcellular location">
    <subcellularLocation>
        <location evidence="6">Cell membrane</location>
        <topology evidence="6">Multi-pass membrane protein</topology>
    </subcellularLocation>
    <subcellularLocation>
        <location evidence="1">Membrane</location>
        <topology evidence="1">Multi-pass membrane protein</topology>
    </subcellularLocation>
</comment>
<evidence type="ECO:0000256" key="6">
    <source>
        <dbReference type="RuleBase" id="RU368066"/>
    </source>
</evidence>
<evidence type="ECO:0000313" key="7">
    <source>
        <dbReference type="EMBL" id="CCA17555.1"/>
    </source>
</evidence>
<comment type="similarity">
    <text evidence="2 6">Belongs to the CTL (choline transporter-like) family.</text>
</comment>
<evidence type="ECO:0000256" key="4">
    <source>
        <dbReference type="ARBA" id="ARBA00022989"/>
    </source>
</evidence>
<reference evidence="7" key="1">
    <citation type="journal article" date="2011" name="PLoS Biol.">
        <title>Gene gain and loss during evolution of obligate parasitism in the white rust pathogen of Arabidopsis thaliana.</title>
        <authorList>
            <person name="Kemen E."/>
            <person name="Gardiner A."/>
            <person name="Schultz-Larsen T."/>
            <person name="Kemen A.C."/>
            <person name="Balmuth A.L."/>
            <person name="Robert-Seilaniantz A."/>
            <person name="Bailey K."/>
            <person name="Holub E."/>
            <person name="Studholme D.J."/>
            <person name="Maclean D."/>
            <person name="Jones J.D."/>
        </authorList>
    </citation>
    <scope>NUCLEOTIDE SEQUENCE</scope>
</reference>
<protein>
    <recommendedName>
        <fullName evidence="6">Choline transporter-like protein</fullName>
    </recommendedName>
</protein>
<dbReference type="EMBL" id="FR824081">
    <property type="protein sequence ID" value="CCA17555.1"/>
    <property type="molecule type" value="Genomic_DNA"/>
</dbReference>
<feature type="transmembrane region" description="Helical" evidence="6">
    <location>
        <begin position="203"/>
        <end position="227"/>
    </location>
</feature>
<comment type="function">
    <text evidence="6">Choline transporter.</text>
</comment>
<dbReference type="InterPro" id="IPR007603">
    <property type="entry name" value="Choline_transptr-like"/>
</dbReference>
<feature type="transmembrane region" description="Helical" evidence="6">
    <location>
        <begin position="157"/>
        <end position="176"/>
    </location>
</feature>
<feature type="transmembrane region" description="Helical" evidence="6">
    <location>
        <begin position="437"/>
        <end position="458"/>
    </location>
</feature>
<evidence type="ECO:0000256" key="2">
    <source>
        <dbReference type="ARBA" id="ARBA00007168"/>
    </source>
</evidence>
<evidence type="ECO:0000256" key="3">
    <source>
        <dbReference type="ARBA" id="ARBA00022692"/>
    </source>
</evidence>
<sequence length="506" mass="57343">MTQNEKTLDSQSDQIGEVMEELVLSPTGEEESSGVSRLIPLSSDQVDGSYKRPMANDSFYFRDPLFTGIFIIHVLLSIAISEFIRDNNELGDTNSSNRNIATKLHSVSAVTTMFSFVWLSLFVFVPRNQFLKASSAFSLTCLLIYGIRLFFLRYTSATLFGLIFAIALLFDVNWTFKSRNRMEFTAVLFELIIEFFSKFSSMALLTIGLLIVYTSWACWIGTTVAALNENDSPWQFSMLVLYFHFYWTSNVFKYVLTVVVAGSTAVWYFEDDSSRIARDNISVHEIDRKSDPIQWRRLVTANHKVILQYLRCSITTSFGSICIGALLCPIVEILQTYLKWLECVKVSFIKRFSASQSAKLSEFIHAYHPFAFAHIAAHGKPFSLAAQDTWNLIDNQGVEGIIADDLTSKFLVLNAKGWAALMSTLCSFAFRESNHEVFLTLLSFILSYSILSIVMRVIGAVVDTLCICFAESPSQLTQLHPIIYHRFVRLSEVKTFRDHKAPLNGI</sequence>
<evidence type="ECO:0000256" key="1">
    <source>
        <dbReference type="ARBA" id="ARBA00004141"/>
    </source>
</evidence>
<feature type="transmembrane region" description="Helical" evidence="6">
    <location>
        <begin position="130"/>
        <end position="151"/>
    </location>
</feature>
<accession>F0W8U6</accession>
<dbReference type="GO" id="GO:0022857">
    <property type="term" value="F:transmembrane transporter activity"/>
    <property type="evidence" value="ECO:0007669"/>
    <property type="project" value="UniProtKB-UniRule"/>
</dbReference>
<keyword evidence="3 6" id="KW-0812">Transmembrane</keyword>
<dbReference type="GO" id="GO:0005886">
    <property type="term" value="C:plasma membrane"/>
    <property type="evidence" value="ECO:0007669"/>
    <property type="project" value="UniProtKB-SubCell"/>
</dbReference>
<feature type="transmembrane region" description="Helical" evidence="6">
    <location>
        <begin position="247"/>
        <end position="269"/>
    </location>
</feature>
<name>F0W8U6_9STRA</name>
<dbReference type="PANTHER" id="PTHR12385">
    <property type="entry name" value="CHOLINE TRANSPORTER-LIKE (SLC FAMILY 44)"/>
    <property type="match status" value="1"/>
</dbReference>
<keyword evidence="5 6" id="KW-0472">Membrane</keyword>
<evidence type="ECO:0000256" key="5">
    <source>
        <dbReference type="ARBA" id="ARBA00023136"/>
    </source>
</evidence>
<dbReference type="HOGENOM" id="CLU_470497_0_0_1"/>
<feature type="transmembrane region" description="Helical" evidence="6">
    <location>
        <begin position="64"/>
        <end position="84"/>
    </location>
</feature>
<feature type="transmembrane region" description="Helical" evidence="6">
    <location>
        <begin position="104"/>
        <end position="125"/>
    </location>
</feature>
<reference evidence="7" key="2">
    <citation type="submission" date="2011-02" db="EMBL/GenBank/DDBJ databases">
        <authorList>
            <person name="MacLean D."/>
        </authorList>
    </citation>
    <scope>NUCLEOTIDE SEQUENCE</scope>
</reference>
<gene>
    <name evidence="7" type="primary">AlNc14C36G3220</name>
    <name evidence="7" type="ORF">ALNC14_036980</name>
</gene>
<dbReference type="AlphaFoldDB" id="F0W8U6"/>